<comment type="caution">
    <text evidence="6">Lacks conserved residue(s) required for the propagation of feature annotation.</text>
</comment>
<reference evidence="8" key="1">
    <citation type="journal article" date="2022" name="Toxins">
        <title>Genomic Analysis of Sphingopyxis sp. USTB-05 for Biodegrading Cyanobacterial Hepatotoxins.</title>
        <authorList>
            <person name="Liu C."/>
            <person name="Xu Q."/>
            <person name="Zhao Z."/>
            <person name="Zhang H."/>
            <person name="Liu X."/>
            <person name="Yin C."/>
            <person name="Liu Y."/>
            <person name="Yan H."/>
        </authorList>
    </citation>
    <scope>NUCLEOTIDE SEQUENCE</scope>
    <source>
        <strain evidence="8">NBD5</strain>
    </source>
</reference>
<dbReference type="InterPro" id="IPR050104">
    <property type="entry name" value="FMN-dep_NADH:Q_OxRdtase_AzoR1"/>
</dbReference>
<comment type="catalytic activity">
    <reaction evidence="5">
        <text>N,N-dimethyl-1,4-phenylenediamine + anthranilate + 2 NAD(+) = 2-(4-dimethylaminophenyl)diazenylbenzoate + 2 NADH + 2 H(+)</text>
        <dbReference type="Rhea" id="RHEA:55872"/>
        <dbReference type="ChEBI" id="CHEBI:15378"/>
        <dbReference type="ChEBI" id="CHEBI:15783"/>
        <dbReference type="ChEBI" id="CHEBI:16567"/>
        <dbReference type="ChEBI" id="CHEBI:57540"/>
        <dbReference type="ChEBI" id="CHEBI:57945"/>
        <dbReference type="ChEBI" id="CHEBI:71579"/>
        <dbReference type="EC" id="1.7.1.17"/>
    </reaction>
    <physiologicalReaction direction="right-to-left" evidence="5">
        <dbReference type="Rhea" id="RHEA:55874"/>
    </physiologicalReaction>
</comment>
<comment type="function">
    <text evidence="6">Also exhibits azoreductase activity. Catalyzes the reductive cleavage of the azo bond in aromatic azo compounds to the corresponding amines.</text>
</comment>
<protein>
    <recommendedName>
        <fullName evidence="6">FMN dependent NADH:quinone oxidoreductase</fullName>
        <ecNumber evidence="6">1.6.5.-</ecNumber>
    </recommendedName>
    <alternativeName>
        <fullName evidence="6">Azo-dye reductase</fullName>
    </alternativeName>
    <alternativeName>
        <fullName evidence="6">FMN-dependent NADH-azo compound oxidoreductase</fullName>
    </alternativeName>
    <alternativeName>
        <fullName evidence="6">FMN-dependent NADH-azoreductase</fullName>
        <ecNumber evidence="6">1.7.1.17</ecNumber>
    </alternativeName>
</protein>
<dbReference type="PANTHER" id="PTHR43741:SF4">
    <property type="entry name" value="FMN-DEPENDENT NADH:QUINONE OXIDOREDUCTASE"/>
    <property type="match status" value="1"/>
</dbReference>
<evidence type="ECO:0000259" key="7">
    <source>
        <dbReference type="Pfam" id="PF02525"/>
    </source>
</evidence>
<dbReference type="SUPFAM" id="SSF52218">
    <property type="entry name" value="Flavoproteins"/>
    <property type="match status" value="1"/>
</dbReference>
<dbReference type="Proteomes" id="UP001056937">
    <property type="component" value="Chromosome 1"/>
</dbReference>
<feature type="binding site" evidence="6">
    <location>
        <begin position="15"/>
        <end position="17"/>
    </location>
    <ligand>
        <name>FMN</name>
        <dbReference type="ChEBI" id="CHEBI:58210"/>
    </ligand>
</feature>
<evidence type="ECO:0000313" key="8">
    <source>
        <dbReference type="EMBL" id="USI72803.1"/>
    </source>
</evidence>
<dbReference type="EC" id="1.7.1.17" evidence="6"/>
<keyword evidence="4 6" id="KW-0520">NAD</keyword>
<dbReference type="EMBL" id="CP084930">
    <property type="protein sequence ID" value="USI72803.1"/>
    <property type="molecule type" value="Genomic_DNA"/>
</dbReference>
<sequence length="204" mass="21126">MKLLHIDSSITGAHSVSRELSALVVERLVAAGAQDVTYRDLAADALPHLTAATAPSAHPLAQAAPALDEAQQSQRATSDAILAEFLAADIIVIGVPMYNFTIPSALKAWVDRLIVPGTTFRKGDTGPIGLVGGKRVILAVARGGVYAAGTPLAGLEHAEALLRTLLGFIGVTEIETIVAEGLNLPEVRNTAIASAREAARQLAA</sequence>
<evidence type="ECO:0000256" key="2">
    <source>
        <dbReference type="ARBA" id="ARBA00022643"/>
    </source>
</evidence>
<feature type="binding site" evidence="6">
    <location>
        <begin position="97"/>
        <end position="100"/>
    </location>
    <ligand>
        <name>FMN</name>
        <dbReference type="ChEBI" id="CHEBI:58210"/>
    </ligand>
</feature>
<evidence type="ECO:0000256" key="6">
    <source>
        <dbReference type="HAMAP-Rule" id="MF_01216"/>
    </source>
</evidence>
<dbReference type="Pfam" id="PF02525">
    <property type="entry name" value="Flavodoxin_2"/>
    <property type="match status" value="1"/>
</dbReference>
<dbReference type="RefSeq" id="WP_252166612.1">
    <property type="nucleotide sequence ID" value="NZ_CP084930.1"/>
</dbReference>
<keyword evidence="3 6" id="KW-0560">Oxidoreductase</keyword>
<evidence type="ECO:0000256" key="5">
    <source>
        <dbReference type="ARBA" id="ARBA00048542"/>
    </source>
</evidence>
<proteinExistence type="inferred from homology"/>
<evidence type="ECO:0000313" key="9">
    <source>
        <dbReference type="Proteomes" id="UP001056937"/>
    </source>
</evidence>
<feature type="domain" description="Flavodoxin-like fold" evidence="7">
    <location>
        <begin position="1"/>
        <end position="201"/>
    </location>
</feature>
<evidence type="ECO:0000256" key="4">
    <source>
        <dbReference type="ARBA" id="ARBA00023027"/>
    </source>
</evidence>
<keyword evidence="9" id="KW-1185">Reference proteome</keyword>
<dbReference type="PANTHER" id="PTHR43741">
    <property type="entry name" value="FMN-DEPENDENT NADH-AZOREDUCTASE 1"/>
    <property type="match status" value="1"/>
</dbReference>
<dbReference type="InterPro" id="IPR023048">
    <property type="entry name" value="NADH:quinone_OxRdtase_FMN_depd"/>
</dbReference>
<dbReference type="InterPro" id="IPR029039">
    <property type="entry name" value="Flavoprotein-like_sf"/>
</dbReference>
<evidence type="ECO:0000256" key="3">
    <source>
        <dbReference type="ARBA" id="ARBA00023002"/>
    </source>
</evidence>
<comment type="similarity">
    <text evidence="6">Belongs to the azoreductase type 1 family.</text>
</comment>
<name>A0ABY4X797_9SPHN</name>
<gene>
    <name evidence="6" type="primary">azoR</name>
    <name evidence="8" type="ORF">LHA26_16270</name>
</gene>
<dbReference type="Gene3D" id="3.40.50.360">
    <property type="match status" value="1"/>
</dbReference>
<dbReference type="EC" id="1.6.5.-" evidence="6"/>
<accession>A0ABY4X797</accession>
<comment type="cofactor">
    <cofactor evidence="6">
        <name>FMN</name>
        <dbReference type="ChEBI" id="CHEBI:58210"/>
    </cofactor>
    <text evidence="6">Binds 1 FMN per subunit.</text>
</comment>
<comment type="catalytic activity">
    <reaction evidence="6">
        <text>2 a quinone + NADH + H(+) = 2 a 1,4-benzosemiquinone + NAD(+)</text>
        <dbReference type="Rhea" id="RHEA:65952"/>
        <dbReference type="ChEBI" id="CHEBI:15378"/>
        <dbReference type="ChEBI" id="CHEBI:57540"/>
        <dbReference type="ChEBI" id="CHEBI:57945"/>
        <dbReference type="ChEBI" id="CHEBI:132124"/>
        <dbReference type="ChEBI" id="CHEBI:134225"/>
    </reaction>
</comment>
<comment type="subunit">
    <text evidence="6">Homodimer.</text>
</comment>
<keyword evidence="1 6" id="KW-0285">Flavoprotein</keyword>
<organism evidence="8 9">
    <name type="scientific">Sphingomonas morindae</name>
    <dbReference type="NCBI Taxonomy" id="1541170"/>
    <lineage>
        <taxon>Bacteria</taxon>
        <taxon>Pseudomonadati</taxon>
        <taxon>Pseudomonadota</taxon>
        <taxon>Alphaproteobacteria</taxon>
        <taxon>Sphingomonadales</taxon>
        <taxon>Sphingomonadaceae</taxon>
        <taxon>Sphingomonas</taxon>
    </lineage>
</organism>
<dbReference type="InterPro" id="IPR003680">
    <property type="entry name" value="Flavodoxin_fold"/>
</dbReference>
<dbReference type="HAMAP" id="MF_01216">
    <property type="entry name" value="Azoreductase_type1"/>
    <property type="match status" value="1"/>
</dbReference>
<keyword evidence="2 6" id="KW-0288">FMN</keyword>
<comment type="function">
    <text evidence="6">Quinone reductase that provides resistance to thiol-specific stress caused by electrophilic quinones.</text>
</comment>
<feature type="binding site" evidence="6">
    <location>
        <position position="9"/>
    </location>
    <ligand>
        <name>FMN</name>
        <dbReference type="ChEBI" id="CHEBI:58210"/>
    </ligand>
</feature>
<evidence type="ECO:0000256" key="1">
    <source>
        <dbReference type="ARBA" id="ARBA00022630"/>
    </source>
</evidence>